<keyword evidence="2" id="KW-1185">Reference proteome</keyword>
<protein>
    <submittedName>
        <fullName evidence="1">Uncharacterized protein</fullName>
    </submittedName>
</protein>
<dbReference type="EMBL" id="KN822122">
    <property type="protein sequence ID" value="KIM56162.1"/>
    <property type="molecule type" value="Genomic_DNA"/>
</dbReference>
<dbReference type="STRING" id="1036808.A0A0C2ZUG8"/>
<dbReference type="HOGENOM" id="CLU_002498_0_0_1"/>
<proteinExistence type="predicted"/>
<dbReference type="Pfam" id="PF18759">
    <property type="entry name" value="Plavaka"/>
    <property type="match status" value="1"/>
</dbReference>
<dbReference type="OrthoDB" id="2687259at2759"/>
<name>A0A0C2ZUG8_9AGAM</name>
<dbReference type="Proteomes" id="UP000053989">
    <property type="component" value="Unassembled WGS sequence"/>
</dbReference>
<accession>A0A0C2ZUG8</accession>
<sequence length="806" mass="93682">MCLGDWYWNQGAQKSWDSFKELLDIVGDSAFSLSDISKTQWGIINEDLGQNHFNGNLPQWLGEEDGWKCSPVTISVPFHGHARNPGCKNYTIQGFYHHSLVSIIREKISNPTHAALFHYEPYKLRWHPPHRNDDVKVYGELFNSAAFLEAHQQLQDSPPEPGCDLPCIVVALMFWSHLTQLTQFGNAKLWPLYVFFGNESKYWRCQLANNMCSHAAYFQVLLDEFKDFLAANFGDKFPNDVLFTHCHRELFHGQWQILFDEEFLEAYRHGIVIKCCDGIKRHFYLRIFTYSADYPEKYRSASNLRPKVLHAWELIYERNYVVNTPKIEELLRDQSLVPTTNAFSDKLSAFGFNLFAMLVVDLLHEFELSVWKAIFMHLLHILDSFKHGKLHEINRRYRQVPSFGRDTIRRFSRNSLEMKRMAAHNFEDLLQASKAATVPTEVVPNIPDEHYNIKKSQHLPIDLNRFVQKNMDDPAITDFIPKLKCHLLPRILAIHGCTPESSSTSQPMTDQVLFKDSHIFQHKVLHVNYTTYDVHHNQDIFNPGSDHCDLIMLATPGSDEEPETQHHFCYARLISVYHANIHFIGPGSKDYLPRQLDFIHVWWFELVPPTSVKNRTRLDMLQFVPMNDVNTFDFVDPADILRGCHLIPAFARGRSHPDHINFSPITKDSNDWKYYYMNWYKYFQPFDMTHLLMIAQRFVDRDMLLRYHWGLGVGHTYSHVRDQSEHSDESITPQALHDGALDHVSLNDQARMESVNPDDEFLLIDRDGLGWESEDMGGDGSDDGSEADSVIYKMYGSNWGDEGNLD</sequence>
<dbReference type="InParanoid" id="A0A0C2ZUG8"/>
<reference evidence="2" key="2">
    <citation type="submission" date="2015-01" db="EMBL/GenBank/DDBJ databases">
        <title>Evolutionary Origins and Diversification of the Mycorrhizal Mutualists.</title>
        <authorList>
            <consortium name="DOE Joint Genome Institute"/>
            <consortium name="Mycorrhizal Genomics Consortium"/>
            <person name="Kohler A."/>
            <person name="Kuo A."/>
            <person name="Nagy L.G."/>
            <person name="Floudas D."/>
            <person name="Copeland A."/>
            <person name="Barry K.W."/>
            <person name="Cichocki N."/>
            <person name="Veneault-Fourrey C."/>
            <person name="LaButti K."/>
            <person name="Lindquist E.A."/>
            <person name="Lipzen A."/>
            <person name="Lundell T."/>
            <person name="Morin E."/>
            <person name="Murat C."/>
            <person name="Riley R."/>
            <person name="Ohm R."/>
            <person name="Sun H."/>
            <person name="Tunlid A."/>
            <person name="Henrissat B."/>
            <person name="Grigoriev I.V."/>
            <person name="Hibbett D.S."/>
            <person name="Martin F."/>
        </authorList>
    </citation>
    <scope>NUCLEOTIDE SEQUENCE [LARGE SCALE GENOMIC DNA]</scope>
    <source>
        <strain evidence="2">Foug A</strain>
    </source>
</reference>
<evidence type="ECO:0000313" key="2">
    <source>
        <dbReference type="Proteomes" id="UP000053989"/>
    </source>
</evidence>
<dbReference type="InterPro" id="IPR041078">
    <property type="entry name" value="Plavaka"/>
</dbReference>
<evidence type="ECO:0000313" key="1">
    <source>
        <dbReference type="EMBL" id="KIM56162.1"/>
    </source>
</evidence>
<dbReference type="AlphaFoldDB" id="A0A0C2ZUG8"/>
<reference evidence="1 2" key="1">
    <citation type="submission" date="2014-04" db="EMBL/GenBank/DDBJ databases">
        <authorList>
            <consortium name="DOE Joint Genome Institute"/>
            <person name="Kuo A."/>
            <person name="Kohler A."/>
            <person name="Nagy L.G."/>
            <person name="Floudas D."/>
            <person name="Copeland A."/>
            <person name="Barry K.W."/>
            <person name="Cichocki N."/>
            <person name="Veneault-Fourrey C."/>
            <person name="LaButti K."/>
            <person name="Lindquist E.A."/>
            <person name="Lipzen A."/>
            <person name="Lundell T."/>
            <person name="Morin E."/>
            <person name="Murat C."/>
            <person name="Sun H."/>
            <person name="Tunlid A."/>
            <person name="Henrissat B."/>
            <person name="Grigoriev I.V."/>
            <person name="Hibbett D.S."/>
            <person name="Martin F."/>
            <person name="Nordberg H.P."/>
            <person name="Cantor M.N."/>
            <person name="Hua S.X."/>
        </authorList>
    </citation>
    <scope>NUCLEOTIDE SEQUENCE [LARGE SCALE GENOMIC DNA]</scope>
    <source>
        <strain evidence="1 2">Foug A</strain>
    </source>
</reference>
<gene>
    <name evidence="1" type="ORF">SCLCIDRAFT_29860</name>
</gene>
<organism evidence="1 2">
    <name type="scientific">Scleroderma citrinum Foug A</name>
    <dbReference type="NCBI Taxonomy" id="1036808"/>
    <lineage>
        <taxon>Eukaryota</taxon>
        <taxon>Fungi</taxon>
        <taxon>Dikarya</taxon>
        <taxon>Basidiomycota</taxon>
        <taxon>Agaricomycotina</taxon>
        <taxon>Agaricomycetes</taxon>
        <taxon>Agaricomycetidae</taxon>
        <taxon>Boletales</taxon>
        <taxon>Sclerodermatineae</taxon>
        <taxon>Sclerodermataceae</taxon>
        <taxon>Scleroderma</taxon>
    </lineage>
</organism>